<evidence type="ECO:0000256" key="13">
    <source>
        <dbReference type="RuleBase" id="RU003991"/>
    </source>
</evidence>
<keyword evidence="4 12" id="KW-0227">DNA damage</keyword>
<dbReference type="EC" id="3.4.21.88" evidence="12"/>
<evidence type="ECO:0000256" key="2">
    <source>
        <dbReference type="ARBA" id="ARBA00022491"/>
    </source>
</evidence>
<evidence type="ECO:0000256" key="11">
    <source>
        <dbReference type="ARBA" id="ARBA00023236"/>
    </source>
</evidence>
<feature type="active site" description="For autocatalytic cleavage activity" evidence="12">
    <location>
        <position position="165"/>
    </location>
</feature>
<feature type="active site" description="For autocatalytic cleavage activity" evidence="12">
    <location>
        <position position="127"/>
    </location>
</feature>
<dbReference type="InterPro" id="IPR036388">
    <property type="entry name" value="WH-like_DNA-bd_sf"/>
</dbReference>
<keyword evidence="9 12" id="KW-0804">Transcription</keyword>
<comment type="caution">
    <text evidence="12">Lacks conserved residue(s) required for the propagation of feature annotation.</text>
</comment>
<dbReference type="GO" id="GO:0009432">
    <property type="term" value="P:SOS response"/>
    <property type="evidence" value="ECO:0007669"/>
    <property type="project" value="UniProtKB-UniRule"/>
</dbReference>
<evidence type="ECO:0000256" key="9">
    <source>
        <dbReference type="ARBA" id="ARBA00023163"/>
    </source>
</evidence>
<comment type="catalytic activity">
    <reaction evidence="12">
        <text>Hydrolysis of Ala-|-Gly bond in repressor LexA.</text>
        <dbReference type="EC" id="3.4.21.88"/>
    </reaction>
</comment>
<dbReference type="EMBL" id="AP021879">
    <property type="protein sequence ID" value="BBO91088.1"/>
    <property type="molecule type" value="Genomic_DNA"/>
</dbReference>
<keyword evidence="5 12" id="KW-0378">Hydrolase</keyword>
<reference evidence="16 17" key="1">
    <citation type="submission" date="2019-11" db="EMBL/GenBank/DDBJ databases">
        <title>Comparative genomics of hydrocarbon-degrading Desulfosarcina strains.</title>
        <authorList>
            <person name="Watanabe M."/>
            <person name="Kojima H."/>
            <person name="Fukui M."/>
        </authorList>
    </citation>
    <scope>NUCLEOTIDE SEQUENCE [LARGE SCALE GENOMIC DNA]</scope>
    <source>
        <strain evidence="17">oXyS1</strain>
    </source>
</reference>
<keyword evidence="2 12" id="KW-0678">Repressor</keyword>
<keyword evidence="11 12" id="KW-0742">SOS response</keyword>
<keyword evidence="17" id="KW-1185">Reference proteome</keyword>
<dbReference type="InterPro" id="IPR015927">
    <property type="entry name" value="Peptidase_S24_S26A/B/C"/>
</dbReference>
<dbReference type="SUPFAM" id="SSF46785">
    <property type="entry name" value="Winged helix' DNA-binding domain"/>
    <property type="match status" value="1"/>
</dbReference>
<dbReference type="Pfam" id="PF01726">
    <property type="entry name" value="LexA_DNA_bind"/>
    <property type="match status" value="1"/>
</dbReference>
<evidence type="ECO:0000259" key="14">
    <source>
        <dbReference type="Pfam" id="PF00717"/>
    </source>
</evidence>
<evidence type="ECO:0000256" key="6">
    <source>
        <dbReference type="ARBA" id="ARBA00022813"/>
    </source>
</evidence>
<evidence type="ECO:0000256" key="4">
    <source>
        <dbReference type="ARBA" id="ARBA00022763"/>
    </source>
</evidence>
<dbReference type="InterPro" id="IPR039418">
    <property type="entry name" value="LexA-like"/>
</dbReference>
<feature type="domain" description="LexA repressor DNA-binding" evidence="15">
    <location>
        <begin position="4"/>
        <end position="65"/>
    </location>
</feature>
<dbReference type="GO" id="GO:0004252">
    <property type="term" value="F:serine-type endopeptidase activity"/>
    <property type="evidence" value="ECO:0007669"/>
    <property type="project" value="UniProtKB-UniRule"/>
</dbReference>
<gene>
    <name evidence="16" type="primary">lexA2_1</name>
    <name evidence="12" type="synonym">lexA</name>
    <name evidence="16" type="ORF">DSCOOX_42680</name>
</gene>
<dbReference type="InterPro" id="IPR036390">
    <property type="entry name" value="WH_DNA-bd_sf"/>
</dbReference>
<evidence type="ECO:0000256" key="5">
    <source>
        <dbReference type="ARBA" id="ARBA00022801"/>
    </source>
</evidence>
<keyword evidence="7 12" id="KW-0805">Transcription regulation</keyword>
<dbReference type="PANTHER" id="PTHR33516:SF2">
    <property type="entry name" value="LEXA REPRESSOR-RELATED"/>
    <property type="match status" value="1"/>
</dbReference>
<feature type="domain" description="Peptidase S24/S26A/S26B/S26C" evidence="14">
    <location>
        <begin position="85"/>
        <end position="200"/>
    </location>
</feature>
<evidence type="ECO:0000313" key="16">
    <source>
        <dbReference type="EMBL" id="BBO91088.1"/>
    </source>
</evidence>
<dbReference type="Gene3D" id="2.10.109.10">
    <property type="entry name" value="Umud Fragment, subunit A"/>
    <property type="match status" value="1"/>
</dbReference>
<dbReference type="CDD" id="cd06529">
    <property type="entry name" value="S24_LexA-like"/>
    <property type="match status" value="1"/>
</dbReference>
<keyword evidence="10 12" id="KW-0234">DNA repair</keyword>
<keyword evidence="6 12" id="KW-0068">Autocatalytic cleavage</keyword>
<comment type="function">
    <text evidence="12">Represses a number of genes involved in the response to DNA damage (SOS response), including recA and lexA. In the presence of single-stranded DNA, RecA interacts with LexA causing an autocatalytic cleavage which disrupts the DNA-binding part of LexA, leading to derepression of the SOS regulon and eventually DNA repair.</text>
</comment>
<dbReference type="InterPro" id="IPR006200">
    <property type="entry name" value="LexA"/>
</dbReference>
<dbReference type="SUPFAM" id="SSF51306">
    <property type="entry name" value="LexA/Signal peptidase"/>
    <property type="match status" value="1"/>
</dbReference>
<evidence type="ECO:0000313" key="17">
    <source>
        <dbReference type="Proteomes" id="UP000422108"/>
    </source>
</evidence>
<dbReference type="GO" id="GO:0006508">
    <property type="term" value="P:proteolysis"/>
    <property type="evidence" value="ECO:0007669"/>
    <property type="project" value="InterPro"/>
</dbReference>
<dbReference type="GO" id="GO:0045892">
    <property type="term" value="P:negative regulation of DNA-templated transcription"/>
    <property type="evidence" value="ECO:0007669"/>
    <property type="project" value="UniProtKB-UniRule"/>
</dbReference>
<evidence type="ECO:0000256" key="8">
    <source>
        <dbReference type="ARBA" id="ARBA00023125"/>
    </source>
</evidence>
<dbReference type="AlphaFoldDB" id="A0A5K8AF29"/>
<keyword evidence="8 12" id="KW-0238">DNA-binding</keyword>
<dbReference type="InterPro" id="IPR036286">
    <property type="entry name" value="LexA/Signal_pep-like_sf"/>
</dbReference>
<protein>
    <recommendedName>
        <fullName evidence="12">LexA repressor</fullName>
        <ecNumber evidence="12">3.4.21.88</ecNumber>
    </recommendedName>
</protein>
<dbReference type="PRINTS" id="PR00726">
    <property type="entry name" value="LEXASERPTASE"/>
</dbReference>
<dbReference type="Pfam" id="PF00717">
    <property type="entry name" value="Peptidase_S24"/>
    <property type="match status" value="1"/>
</dbReference>
<dbReference type="RefSeq" id="WP_155312060.1">
    <property type="nucleotide sequence ID" value="NZ_AP021879.1"/>
</dbReference>
<dbReference type="GO" id="GO:0003677">
    <property type="term" value="F:DNA binding"/>
    <property type="evidence" value="ECO:0007669"/>
    <property type="project" value="UniProtKB-UniRule"/>
</dbReference>
<dbReference type="InterPro" id="IPR006197">
    <property type="entry name" value="Peptidase_S24_LexA"/>
</dbReference>
<dbReference type="GO" id="GO:0006260">
    <property type="term" value="P:DNA replication"/>
    <property type="evidence" value="ECO:0007669"/>
    <property type="project" value="UniProtKB-UniRule"/>
</dbReference>
<keyword evidence="3 12" id="KW-0235">DNA replication</keyword>
<evidence type="ECO:0000256" key="7">
    <source>
        <dbReference type="ARBA" id="ARBA00023015"/>
    </source>
</evidence>
<dbReference type="GO" id="GO:0006281">
    <property type="term" value="P:DNA repair"/>
    <property type="evidence" value="ECO:0007669"/>
    <property type="project" value="UniProtKB-UniRule"/>
</dbReference>
<dbReference type="HAMAP" id="MF_00015">
    <property type="entry name" value="LexA"/>
    <property type="match status" value="1"/>
</dbReference>
<organism evidence="16 17">
    <name type="scientific">Desulfosarcina ovata subsp. ovata</name>
    <dbReference type="NCBI Taxonomy" id="2752305"/>
    <lineage>
        <taxon>Bacteria</taxon>
        <taxon>Pseudomonadati</taxon>
        <taxon>Thermodesulfobacteriota</taxon>
        <taxon>Desulfobacteria</taxon>
        <taxon>Desulfobacterales</taxon>
        <taxon>Desulfosarcinaceae</taxon>
        <taxon>Desulfosarcina</taxon>
    </lineage>
</organism>
<comment type="similarity">
    <text evidence="1 12 13">Belongs to the peptidase S24 family.</text>
</comment>
<dbReference type="Proteomes" id="UP000422108">
    <property type="component" value="Chromosome"/>
</dbReference>
<dbReference type="InterPro" id="IPR006199">
    <property type="entry name" value="LexA_DNA-bd_dom"/>
</dbReference>
<name>A0A5K8AF29_9BACT</name>
<dbReference type="InterPro" id="IPR050077">
    <property type="entry name" value="LexA_repressor"/>
</dbReference>
<dbReference type="PANTHER" id="PTHR33516">
    <property type="entry name" value="LEXA REPRESSOR"/>
    <property type="match status" value="1"/>
</dbReference>
<dbReference type="FunFam" id="2.10.109.10:FF:000001">
    <property type="entry name" value="LexA repressor"/>
    <property type="match status" value="1"/>
</dbReference>
<evidence type="ECO:0000256" key="3">
    <source>
        <dbReference type="ARBA" id="ARBA00022705"/>
    </source>
</evidence>
<proteinExistence type="inferred from homology"/>
<sequence>MAPELTPGQQRLFDYMKKTIERTGRSPSLRQAAGDLGVSHGAVSQHLKILEQKGVLKRQGRYSRTIHLIGPIGNKAAVQRWREIPIVGRVTAGLPLYAQQEWEGSLVLDSALYRGQHLFALRVQGNSMRGAGILDGDLAICTPRQYAQNGEIVVALIHGEEATVKRFFSHTDHVELRPENPDYAVMRYGFDEVLVQGRVVGIQRVMETG</sequence>
<dbReference type="Gene3D" id="1.10.10.10">
    <property type="entry name" value="Winged helix-like DNA-binding domain superfamily/Winged helix DNA-binding domain"/>
    <property type="match status" value="1"/>
</dbReference>
<feature type="site" description="Cleavage; by autolysis" evidence="12">
    <location>
        <begin position="92"/>
        <end position="93"/>
    </location>
</feature>
<dbReference type="NCBIfam" id="TIGR00498">
    <property type="entry name" value="lexA"/>
    <property type="match status" value="1"/>
</dbReference>
<evidence type="ECO:0000256" key="12">
    <source>
        <dbReference type="HAMAP-Rule" id="MF_00015"/>
    </source>
</evidence>
<evidence type="ECO:0000256" key="10">
    <source>
        <dbReference type="ARBA" id="ARBA00023204"/>
    </source>
</evidence>
<evidence type="ECO:0000256" key="1">
    <source>
        <dbReference type="ARBA" id="ARBA00007484"/>
    </source>
</evidence>
<evidence type="ECO:0000259" key="15">
    <source>
        <dbReference type="Pfam" id="PF01726"/>
    </source>
</evidence>
<comment type="subunit">
    <text evidence="12">Homodimer.</text>
</comment>
<accession>A0A5K8AF29</accession>